<comment type="caution">
    <text evidence="1">The sequence shown here is derived from an EMBL/GenBank/DDBJ whole genome shotgun (WGS) entry which is preliminary data.</text>
</comment>
<reference evidence="1" key="1">
    <citation type="submission" date="2023-04" db="EMBL/GenBank/DDBJ databases">
        <title>Draft Genome sequencing of Naganishia species isolated from polar environments using Oxford Nanopore Technology.</title>
        <authorList>
            <person name="Leo P."/>
            <person name="Venkateswaran K."/>
        </authorList>
    </citation>
    <scope>NUCLEOTIDE SEQUENCE</scope>
    <source>
        <strain evidence="1">DBVPG 5303</strain>
    </source>
</reference>
<accession>A0ACC2WWX2</accession>
<evidence type="ECO:0000313" key="2">
    <source>
        <dbReference type="Proteomes" id="UP001234202"/>
    </source>
</evidence>
<protein>
    <submittedName>
        <fullName evidence="1">Uncharacterized protein</fullName>
    </submittedName>
</protein>
<name>A0ACC2WWX2_9TREE</name>
<dbReference type="EMBL" id="JASBWV010000040">
    <property type="protein sequence ID" value="KAJ9116008.1"/>
    <property type="molecule type" value="Genomic_DNA"/>
</dbReference>
<keyword evidence="2" id="KW-1185">Reference proteome</keyword>
<evidence type="ECO:0000313" key="1">
    <source>
        <dbReference type="EMBL" id="KAJ9116008.1"/>
    </source>
</evidence>
<gene>
    <name evidence="1" type="ORF">QFC24_006849</name>
</gene>
<sequence>MSASDMINDEMEEIIRQLAAELDILDENPLDAPIVGAGIDASAPASLQPGAKPAESVDSDQAAGERPQTNTNKSTDAESKPLLATTSRPPLPKLDQLPADVITDIITYLQAPPGVKVAGGSGGLIELLKFAITFQYCICQLCSTNMFDNDSVDQDADGPRKDIRMFPLNVRRNVVNLSATCKRIRKLAINSSYHKSVLQRFVDIAKNMQTGTGCKELTATVRHLIVRFPIRDQHLVVDAHTNFLERYPLLESLLLDWPCLTPFAQQAAASKSQTVNEPLSSDTLKRVDIRMSESPFNRKGDGVELAAQLSGILDRLELPNLRLLHITYNMPTGQPQHVRANWQAIIDGLKKKRFSPQLEVFRMSLWLGQGGHAQKFCLWKTALQDLLEHFRADGTRPKIVLSIFYDVSEFDEALVMNSRYAPDLRPSLGPTKATMTEFLRRTVVDYPETCDFDLIIHATPVHIPEEGALRHHEPLIVAKYRKPKEASKKKLKKGKETRESLEARLHDGFNLQIHERDIFRLAAVVDMDEGPQEGLHRYHYQEVNQMSGRIVPVPLKHR</sequence>
<organism evidence="1 2">
    <name type="scientific">Naganishia onofrii</name>
    <dbReference type="NCBI Taxonomy" id="1851511"/>
    <lineage>
        <taxon>Eukaryota</taxon>
        <taxon>Fungi</taxon>
        <taxon>Dikarya</taxon>
        <taxon>Basidiomycota</taxon>
        <taxon>Agaricomycotina</taxon>
        <taxon>Tremellomycetes</taxon>
        <taxon>Filobasidiales</taxon>
        <taxon>Filobasidiaceae</taxon>
        <taxon>Naganishia</taxon>
    </lineage>
</organism>
<proteinExistence type="predicted"/>
<dbReference type="Proteomes" id="UP001234202">
    <property type="component" value="Unassembled WGS sequence"/>
</dbReference>